<evidence type="ECO:0000256" key="1">
    <source>
        <dbReference type="SAM" id="MobiDB-lite"/>
    </source>
</evidence>
<organism evidence="2 3">
    <name type="scientific">Thalassiosira oceanica</name>
    <name type="common">Marine diatom</name>
    <dbReference type="NCBI Taxonomy" id="159749"/>
    <lineage>
        <taxon>Eukaryota</taxon>
        <taxon>Sar</taxon>
        <taxon>Stramenopiles</taxon>
        <taxon>Ochrophyta</taxon>
        <taxon>Bacillariophyta</taxon>
        <taxon>Coscinodiscophyceae</taxon>
        <taxon>Thalassiosirophycidae</taxon>
        <taxon>Thalassiosirales</taxon>
        <taxon>Thalassiosiraceae</taxon>
        <taxon>Thalassiosira</taxon>
    </lineage>
</organism>
<dbReference type="OrthoDB" id="44709at2759"/>
<sequence length="838" mass="93971">MAAGTSNKGVHEICELQYLPLNQGLAIYLHDPQTAPSDDSDGCFPRISSSALDSLAASSDASSQTSTNRELLPESTSLKLQPQEDANLSRFHPNIYVPKVLLDSPEHLVKHGGGGSGVTVFGGYHPQFGSLVMKHGGHKDLIELVSLAKIERELSVRGNFKIDLLEKERERKNDQLNRSGPVATANTVDRRRLEPNAFQSTVALMKQKSTAALTQFTRLTLDKRFFSLDAIMQSQNEPSLAVDGNENEVETDEDLRVQAVRNAMRDMQKRIPAFRMVYISPMHLRCRQEELIHNTIEAENSMSQALRLMGRENEMNGASTARRHTSGGLDLERQARTSTSSVTKIGRRIDLFGSDSTNDSFVRIKPLQVDLCFGGSYCLRDISGSNVEDESSCNRSIGTDGYSTLMNFVEVLRAEQEEREWKFTLAQQTIGQSRGIDGKMQSAPTASSLLAQGKLKGPLLQRLIDSQLQVIRNLQLLTMPEETGAADAVRDEYEKIILVQVSEKPNSIHKNFNPNGRFAMLVSSVDVWPHNEMLCFSILSFVGTPQGDFGQDLRNETVHLKPKEVIPAKHLETLFFESRQTAESAGRDSLVAVDATFDAPFQRLTADESGDHFPVFASGLDQWQSLLRLSLSVEHPNATSRIWNAGLSDGGLHNMFLSEDGEMWLFDLGEPCLQTIPSFLTKFLMSFFHTLGMEEDETGDWVVRFEQDGSSGRLRPTERTVELQADAIRAFNVTVDRIVAELFDGADGVRILLLRYVVTQLVSDAAFCIEKWRLKGGGDELRSDHQDNLEKWLWRALWDVYVSEELRRRYLAREMFTRQAEVRDLGYRKTDLRSVQEG</sequence>
<dbReference type="Proteomes" id="UP000266841">
    <property type="component" value="Unassembled WGS sequence"/>
</dbReference>
<evidence type="ECO:0000313" key="3">
    <source>
        <dbReference type="Proteomes" id="UP000266841"/>
    </source>
</evidence>
<feature type="region of interest" description="Disordered" evidence="1">
    <location>
        <begin position="55"/>
        <end position="77"/>
    </location>
</feature>
<evidence type="ECO:0000313" key="2">
    <source>
        <dbReference type="EMBL" id="EJK76281.1"/>
    </source>
</evidence>
<dbReference type="eggNOG" id="ENOG502SIMV">
    <property type="taxonomic scope" value="Eukaryota"/>
</dbReference>
<keyword evidence="3" id="KW-1185">Reference proteome</keyword>
<proteinExistence type="predicted"/>
<comment type="caution">
    <text evidence="2">The sequence shown here is derived from an EMBL/GenBank/DDBJ whole genome shotgun (WGS) entry which is preliminary data.</text>
</comment>
<feature type="compositionally biased region" description="Polar residues" evidence="1">
    <location>
        <begin position="64"/>
        <end position="77"/>
    </location>
</feature>
<dbReference type="AlphaFoldDB" id="K0TMJ0"/>
<dbReference type="EMBL" id="AGNL01002364">
    <property type="protein sequence ID" value="EJK76281.1"/>
    <property type="molecule type" value="Genomic_DNA"/>
</dbReference>
<accession>K0TMJ0</accession>
<dbReference type="OMA" id="FLTKFLM"/>
<gene>
    <name evidence="2" type="ORF">THAOC_01966</name>
</gene>
<protein>
    <submittedName>
        <fullName evidence="2">Uncharacterized protein</fullName>
    </submittedName>
</protein>
<name>K0TMJ0_THAOC</name>
<reference evidence="2 3" key="1">
    <citation type="journal article" date="2012" name="Genome Biol.">
        <title>Genome and low-iron response of an oceanic diatom adapted to chronic iron limitation.</title>
        <authorList>
            <person name="Lommer M."/>
            <person name="Specht M."/>
            <person name="Roy A.S."/>
            <person name="Kraemer L."/>
            <person name="Andreson R."/>
            <person name="Gutowska M.A."/>
            <person name="Wolf J."/>
            <person name="Bergner S.V."/>
            <person name="Schilhabel M.B."/>
            <person name="Klostermeier U.C."/>
            <person name="Beiko R.G."/>
            <person name="Rosenstiel P."/>
            <person name="Hippler M."/>
            <person name="Laroche J."/>
        </authorList>
    </citation>
    <scope>NUCLEOTIDE SEQUENCE [LARGE SCALE GENOMIC DNA]</scope>
    <source>
        <strain evidence="2 3">CCMP1005</strain>
    </source>
</reference>